<feature type="region of interest" description="Disordered" evidence="5">
    <location>
        <begin position="1"/>
        <end position="59"/>
    </location>
</feature>
<gene>
    <name evidence="7" type="ORF">BMF94_6818</name>
</gene>
<evidence type="ECO:0000256" key="5">
    <source>
        <dbReference type="SAM" id="MobiDB-lite"/>
    </source>
</evidence>
<feature type="compositionally biased region" description="Polar residues" evidence="5">
    <location>
        <begin position="42"/>
        <end position="54"/>
    </location>
</feature>
<feature type="transmembrane region" description="Helical" evidence="6">
    <location>
        <begin position="126"/>
        <end position="150"/>
    </location>
</feature>
<keyword evidence="3 6" id="KW-1133">Transmembrane helix</keyword>
<evidence type="ECO:0000256" key="4">
    <source>
        <dbReference type="ARBA" id="ARBA00023136"/>
    </source>
</evidence>
<feature type="transmembrane region" description="Helical" evidence="6">
    <location>
        <begin position="231"/>
        <end position="255"/>
    </location>
</feature>
<keyword evidence="2 6" id="KW-0812">Transmembrane</keyword>
<feature type="compositionally biased region" description="Polar residues" evidence="5">
    <location>
        <begin position="1"/>
        <end position="15"/>
    </location>
</feature>
<feature type="transmembrane region" description="Helical" evidence="6">
    <location>
        <begin position="156"/>
        <end position="175"/>
    </location>
</feature>
<keyword evidence="4 6" id="KW-0472">Membrane</keyword>
<evidence type="ECO:0000256" key="2">
    <source>
        <dbReference type="ARBA" id="ARBA00022692"/>
    </source>
</evidence>
<keyword evidence="8" id="KW-1185">Reference proteome</keyword>
<reference evidence="7 8" key="1">
    <citation type="journal article" date="2018" name="Front. Microbiol.">
        <title>Prospects for Fungal Bioremediation of Acidic Radioactive Waste Sites: Characterization and Genome Sequence of Rhodotorula taiwanensis MD1149.</title>
        <authorList>
            <person name="Tkavc R."/>
            <person name="Matrosova V.Y."/>
            <person name="Grichenko O.E."/>
            <person name="Gostincar C."/>
            <person name="Volpe R.P."/>
            <person name="Klimenkova P."/>
            <person name="Gaidamakova E.K."/>
            <person name="Zhou C.E."/>
            <person name="Stewart B.J."/>
            <person name="Lyman M.G."/>
            <person name="Malfatti S.A."/>
            <person name="Rubinfeld B."/>
            <person name="Courtot M."/>
            <person name="Singh J."/>
            <person name="Dalgard C.L."/>
            <person name="Hamilton T."/>
            <person name="Frey K.G."/>
            <person name="Gunde-Cimerman N."/>
            <person name="Dugan L."/>
            <person name="Daly M.J."/>
        </authorList>
    </citation>
    <scope>NUCLEOTIDE SEQUENCE [LARGE SCALE GENOMIC DNA]</scope>
    <source>
        <strain evidence="7 8">MD1149</strain>
    </source>
</reference>
<dbReference type="PANTHER" id="PTHR10687">
    <property type="entry name" value="SECRETORY CARRIER-ASSOCIATED MEMBRANE PROTEIN SCAMP"/>
    <property type="match status" value="1"/>
</dbReference>
<evidence type="ECO:0008006" key="9">
    <source>
        <dbReference type="Google" id="ProtNLM"/>
    </source>
</evidence>
<dbReference type="AlphaFoldDB" id="A0A2S5B0B9"/>
<comment type="subcellular location">
    <subcellularLocation>
        <location evidence="1">Membrane</location>
        <topology evidence="1">Multi-pass membrane protein</topology>
    </subcellularLocation>
</comment>
<evidence type="ECO:0000313" key="7">
    <source>
        <dbReference type="EMBL" id="POY70234.1"/>
    </source>
</evidence>
<evidence type="ECO:0000313" key="8">
    <source>
        <dbReference type="Proteomes" id="UP000237144"/>
    </source>
</evidence>
<sequence length="302" mass="33204">MSNPFSDPQPQSLDSNPFADPAVQAGLHSTAHEDFDEASIKGASTYSLPQQQAGESGADMQARLADLQRREQELAARETALKQKQEHIRKHGRNNWPPGPFPLLFHSIEDEIPQAHQATVLTLYRIWLFLALVLVINLVGAILLLVSGASNGISDLGAAIMYVPVIGALSFLLWYRPVYNAYAKEYAFFYLVFQIFGGFHVAFCAYMFIGIPSSGSAGLINLISRFAGGHIVAGVFCALATVGWALEGLAFLWMYKNVWAHSHGEQGHTFAQAKQEIQMYGIKQYLFKAHSMPASANQTAEV</sequence>
<evidence type="ECO:0000256" key="6">
    <source>
        <dbReference type="SAM" id="Phobius"/>
    </source>
</evidence>
<dbReference type="GO" id="GO:0032588">
    <property type="term" value="C:trans-Golgi network membrane"/>
    <property type="evidence" value="ECO:0007669"/>
    <property type="project" value="TreeGrafter"/>
</dbReference>
<dbReference type="EMBL" id="PJQD01000140">
    <property type="protein sequence ID" value="POY70234.1"/>
    <property type="molecule type" value="Genomic_DNA"/>
</dbReference>
<dbReference type="GO" id="GO:0055038">
    <property type="term" value="C:recycling endosome membrane"/>
    <property type="evidence" value="ECO:0007669"/>
    <property type="project" value="TreeGrafter"/>
</dbReference>
<dbReference type="PANTHER" id="PTHR10687:SF90">
    <property type="entry name" value="SECRETORY CARRIER MEMBRANE PROTEIN"/>
    <property type="match status" value="1"/>
</dbReference>
<organism evidence="7 8">
    <name type="scientific">Rhodotorula taiwanensis</name>
    <dbReference type="NCBI Taxonomy" id="741276"/>
    <lineage>
        <taxon>Eukaryota</taxon>
        <taxon>Fungi</taxon>
        <taxon>Dikarya</taxon>
        <taxon>Basidiomycota</taxon>
        <taxon>Pucciniomycotina</taxon>
        <taxon>Microbotryomycetes</taxon>
        <taxon>Sporidiobolales</taxon>
        <taxon>Sporidiobolaceae</taxon>
        <taxon>Rhodotorula</taxon>
    </lineage>
</organism>
<name>A0A2S5B0B9_9BASI</name>
<dbReference type="Pfam" id="PF04144">
    <property type="entry name" value="SCAMP"/>
    <property type="match status" value="1"/>
</dbReference>
<dbReference type="Proteomes" id="UP000237144">
    <property type="component" value="Unassembled WGS sequence"/>
</dbReference>
<dbReference type="GO" id="GO:0015031">
    <property type="term" value="P:protein transport"/>
    <property type="evidence" value="ECO:0007669"/>
    <property type="project" value="InterPro"/>
</dbReference>
<proteinExistence type="predicted"/>
<evidence type="ECO:0000256" key="3">
    <source>
        <dbReference type="ARBA" id="ARBA00022989"/>
    </source>
</evidence>
<evidence type="ECO:0000256" key="1">
    <source>
        <dbReference type="ARBA" id="ARBA00004141"/>
    </source>
</evidence>
<dbReference type="OrthoDB" id="242866at2759"/>
<feature type="transmembrane region" description="Helical" evidence="6">
    <location>
        <begin position="187"/>
        <end position="211"/>
    </location>
</feature>
<dbReference type="InterPro" id="IPR007273">
    <property type="entry name" value="SCAMP"/>
</dbReference>
<comment type="caution">
    <text evidence="7">The sequence shown here is derived from an EMBL/GenBank/DDBJ whole genome shotgun (WGS) entry which is preliminary data.</text>
</comment>
<protein>
    <recommendedName>
        <fullName evidence="9">Secretory carrier-associated membrane protein</fullName>
    </recommendedName>
</protein>
<accession>A0A2S5B0B9</accession>